<proteinExistence type="predicted"/>
<comment type="subcellular location">
    <subcellularLocation>
        <location evidence="1">Cytoplasm</location>
    </subcellularLocation>
</comment>
<dbReference type="GO" id="GO:0005813">
    <property type="term" value="C:centrosome"/>
    <property type="evidence" value="ECO:0007669"/>
    <property type="project" value="TreeGrafter"/>
</dbReference>
<dbReference type="GeneTree" id="ENSGT00940000166338"/>
<evidence type="ECO:0000256" key="4">
    <source>
        <dbReference type="ARBA" id="ARBA00023054"/>
    </source>
</evidence>
<evidence type="ECO:0000256" key="2">
    <source>
        <dbReference type="ARBA" id="ARBA00022490"/>
    </source>
</evidence>
<evidence type="ECO:0000256" key="3">
    <source>
        <dbReference type="ARBA" id="ARBA00022553"/>
    </source>
</evidence>
<organism evidence="7 8">
    <name type="scientific">Tetraodon nigroviridis</name>
    <name type="common">Spotted green pufferfish</name>
    <name type="synonym">Chelonodon nigroviridis</name>
    <dbReference type="NCBI Taxonomy" id="99883"/>
    <lineage>
        <taxon>Eukaryota</taxon>
        <taxon>Metazoa</taxon>
        <taxon>Chordata</taxon>
        <taxon>Craniata</taxon>
        <taxon>Vertebrata</taxon>
        <taxon>Euteleostomi</taxon>
        <taxon>Actinopterygii</taxon>
        <taxon>Neopterygii</taxon>
        <taxon>Teleostei</taxon>
        <taxon>Neoteleostei</taxon>
        <taxon>Acanthomorphata</taxon>
        <taxon>Eupercaria</taxon>
        <taxon>Tetraodontiformes</taxon>
        <taxon>Tetradontoidea</taxon>
        <taxon>Tetraodontidae</taxon>
        <taxon>Tetraodon</taxon>
    </lineage>
</organism>
<reference evidence="8" key="1">
    <citation type="journal article" date="2004" name="Nature">
        <title>Genome duplication in the teleost fish Tetraodon nigroviridis reveals the early vertebrate proto-karyotype.</title>
        <authorList>
            <person name="Jaillon O."/>
            <person name="Aury J.-M."/>
            <person name="Brunet F."/>
            <person name="Petit J.-L."/>
            <person name="Stange-Thomann N."/>
            <person name="Mauceli E."/>
            <person name="Bouneau L."/>
            <person name="Fischer C."/>
            <person name="Ozouf-Costaz C."/>
            <person name="Bernot A."/>
            <person name="Nicaud S."/>
            <person name="Jaffe D."/>
            <person name="Fisher S."/>
            <person name="Lutfalla G."/>
            <person name="Dossat C."/>
            <person name="Segurens B."/>
            <person name="Dasilva C."/>
            <person name="Salanoubat M."/>
            <person name="Levy M."/>
            <person name="Boudet N."/>
            <person name="Castellano S."/>
            <person name="Anthouard V."/>
            <person name="Jubin C."/>
            <person name="Castelli V."/>
            <person name="Katinka M."/>
            <person name="Vacherie B."/>
            <person name="Biemont C."/>
            <person name="Skalli Z."/>
            <person name="Cattolico L."/>
            <person name="Poulain J."/>
            <person name="De Berardinis V."/>
            <person name="Cruaud C."/>
            <person name="Duprat S."/>
            <person name="Brottier P."/>
            <person name="Coutanceau J.-P."/>
            <person name="Gouzy J."/>
            <person name="Parra G."/>
            <person name="Lardier G."/>
            <person name="Chapple C."/>
            <person name="McKernan K.J."/>
            <person name="McEwan P."/>
            <person name="Bosak S."/>
            <person name="Kellis M."/>
            <person name="Volff J.-N."/>
            <person name="Guigo R."/>
            <person name="Zody M.C."/>
            <person name="Mesirov J."/>
            <person name="Lindblad-Toh K."/>
            <person name="Birren B."/>
            <person name="Nusbaum C."/>
            <person name="Kahn D."/>
            <person name="Robinson-Rechavi M."/>
            <person name="Laudet V."/>
            <person name="Schachter V."/>
            <person name="Quetier F."/>
            <person name="Saurin W."/>
            <person name="Scarpelli C."/>
            <person name="Wincker P."/>
            <person name="Lander E.S."/>
            <person name="Weissenbach J."/>
            <person name="Roest Crollius H."/>
        </authorList>
    </citation>
    <scope>NUCLEOTIDE SEQUENCE [LARGE SCALE GENOMIC DNA]</scope>
</reference>
<feature type="compositionally biased region" description="Polar residues" evidence="6">
    <location>
        <begin position="728"/>
        <end position="740"/>
    </location>
</feature>
<dbReference type="GO" id="GO:0005876">
    <property type="term" value="C:spindle microtubule"/>
    <property type="evidence" value="ECO:0007669"/>
    <property type="project" value="TreeGrafter"/>
</dbReference>
<sequence>QQQIVVQEQEVEKLRQAEQETQNRQALLVETQKRNVQQQEVLQQDIAAREKCIQMLKEEMHIKNEQLAILRSDCSWNAEENLQSKENLFAEKSLQASREMEVLQIQMATSRQEAEREIETLNQQMQAISNSLDLTQKKLQTREDMVAKLKQDNIFQKELLQQQLLSIEEEVERFKKDNQSKEKQIMQLSTASSTQMDLLHQTKEQEILQIRKDNTEQMYRLQQQLALANAEKQGAHELQLATHKEKEELMFKIDQAEKDRRSLEKQLEALFIQAKESAEKISESEEMERQIEAAITENKILQLDLDKAQTNEKKLNSTVASLEAQLAFADQKLRAQNETVGNGKRSHKVQKKRAISSDSLEQSSLEDPLNNTRHLCTPDKSSTPRGCSPKPLARRPSFCAESPSSSLTPTSKRNGKENKVEFDSGWKTPASSVKRRRTTQVISITMAKKTSGNCEDEDTFGSLASAASHPNLSDGAFVRPVPMEPFDTPAKKMPPAGDQLIGLPGYRRSAVYPNSTSTFCVGAENEPDGASEDWMRIAELQARNKTCLPHLKSSYPVEFDTGGGSAFIFTDEELHTGDPSDTIRRASMMPGLLPAKNISLTQRRSSKDTKKSTSMASVLQTSPEKKMKASCFPHPLTPKNKNMLNGTSGSVLHPTLSPAERRQSMMFTIDNTPKNQSYLKKGLNKLRRSTRKSPCKNFKSPAQMSKNRGQENMPTMNIRTAVARAGRSGNSPRLATKSQK</sequence>
<evidence type="ECO:0000256" key="5">
    <source>
        <dbReference type="SAM" id="Coils"/>
    </source>
</evidence>
<dbReference type="PANTHER" id="PTHR18902">
    <property type="entry name" value="NUCLEAR MITOTIC APPARATUS PROTEIN 1-RELATED"/>
    <property type="match status" value="1"/>
</dbReference>
<evidence type="ECO:0008006" key="9">
    <source>
        <dbReference type="Google" id="ProtNLM"/>
    </source>
</evidence>
<name>H3BYB8_TETNG</name>
<dbReference type="Proteomes" id="UP000007303">
    <property type="component" value="Unassembled WGS sequence"/>
</dbReference>
<reference evidence="7" key="3">
    <citation type="submission" date="2025-09" db="UniProtKB">
        <authorList>
            <consortium name="Ensembl"/>
        </authorList>
    </citation>
    <scope>IDENTIFICATION</scope>
</reference>
<dbReference type="GO" id="GO:0000132">
    <property type="term" value="P:establishment of mitotic spindle orientation"/>
    <property type="evidence" value="ECO:0007669"/>
    <property type="project" value="TreeGrafter"/>
</dbReference>
<dbReference type="HOGENOM" id="CLU_006666_1_0_1"/>
<keyword evidence="3" id="KW-0597">Phosphoprotein</keyword>
<evidence type="ECO:0000313" key="7">
    <source>
        <dbReference type="Ensembl" id="ENSTNIP00000000984.1"/>
    </source>
</evidence>
<feature type="compositionally biased region" description="Polar residues" evidence="6">
    <location>
        <begin position="700"/>
        <end position="718"/>
    </location>
</feature>
<feature type="compositionally biased region" description="Polar residues" evidence="6">
    <location>
        <begin position="369"/>
        <end position="385"/>
    </location>
</feature>
<feature type="compositionally biased region" description="Basic residues" evidence="6">
    <location>
        <begin position="344"/>
        <end position="354"/>
    </location>
</feature>
<dbReference type="Ensembl" id="ENSTNIT00000001586.1">
    <property type="protein sequence ID" value="ENSTNIP00000000984.1"/>
    <property type="gene ID" value="ENSTNIG00000001601.1"/>
</dbReference>
<keyword evidence="8" id="KW-1185">Reference proteome</keyword>
<reference evidence="7" key="2">
    <citation type="submission" date="2025-08" db="UniProtKB">
        <authorList>
            <consortium name="Ensembl"/>
        </authorList>
    </citation>
    <scope>IDENTIFICATION</scope>
</reference>
<dbReference type="InterPro" id="IPR051841">
    <property type="entry name" value="MT-Golgi_org_protein"/>
</dbReference>
<protein>
    <recommendedName>
        <fullName evidence="9">Nuclear mitotic apparatus protein 1</fullName>
    </recommendedName>
</protein>
<feature type="coiled-coil region" evidence="5">
    <location>
        <begin position="104"/>
        <end position="191"/>
    </location>
</feature>
<dbReference type="PANTHER" id="PTHR18902:SF24">
    <property type="entry name" value="NUCLEAR MITOTIC APPARATUS PROTEIN 1"/>
    <property type="match status" value="1"/>
</dbReference>
<feature type="compositionally biased region" description="Low complexity" evidence="6">
    <location>
        <begin position="356"/>
        <end position="367"/>
    </location>
</feature>
<evidence type="ECO:0000256" key="1">
    <source>
        <dbReference type="ARBA" id="ARBA00004496"/>
    </source>
</evidence>
<accession>H3BYB8</accession>
<feature type="region of interest" description="Disordered" evidence="6">
    <location>
        <begin position="337"/>
        <end position="434"/>
    </location>
</feature>
<dbReference type="GO" id="GO:0008017">
    <property type="term" value="F:microtubule binding"/>
    <property type="evidence" value="ECO:0007669"/>
    <property type="project" value="TreeGrafter"/>
</dbReference>
<evidence type="ECO:0000313" key="8">
    <source>
        <dbReference type="Proteomes" id="UP000007303"/>
    </source>
</evidence>
<feature type="region of interest" description="Disordered" evidence="6">
    <location>
        <begin position="601"/>
        <end position="629"/>
    </location>
</feature>
<keyword evidence="2" id="KW-0963">Cytoplasm</keyword>
<dbReference type="GO" id="GO:0005737">
    <property type="term" value="C:cytoplasm"/>
    <property type="evidence" value="ECO:0007669"/>
    <property type="project" value="UniProtKB-SubCell"/>
</dbReference>
<keyword evidence="4 5" id="KW-0175">Coiled coil</keyword>
<feature type="compositionally biased region" description="Polar residues" evidence="6">
    <location>
        <begin position="402"/>
        <end position="412"/>
    </location>
</feature>
<evidence type="ECO:0000256" key="6">
    <source>
        <dbReference type="SAM" id="MobiDB-lite"/>
    </source>
</evidence>
<feature type="region of interest" description="Disordered" evidence="6">
    <location>
        <begin position="687"/>
        <end position="740"/>
    </location>
</feature>
<feature type="coiled-coil region" evidence="5">
    <location>
        <begin position="4"/>
        <end position="73"/>
    </location>
</feature>
<feature type="compositionally biased region" description="Basic and acidic residues" evidence="6">
    <location>
        <begin position="414"/>
        <end position="424"/>
    </location>
</feature>
<dbReference type="GO" id="GO:0000922">
    <property type="term" value="C:spindle pole"/>
    <property type="evidence" value="ECO:0007669"/>
    <property type="project" value="TreeGrafter"/>
</dbReference>
<dbReference type="AlphaFoldDB" id="H3BYB8"/>